<keyword evidence="3" id="KW-1185">Reference proteome</keyword>
<name>A0ABV4FV71_9BRAD</name>
<reference evidence="2 3" key="1">
    <citation type="submission" date="2024-07" db="EMBL/GenBank/DDBJ databases">
        <title>Genomic Encyclopedia of Type Strains, Phase V (KMG-V): Genome sequencing to study the core and pangenomes of soil and plant-associated prokaryotes.</title>
        <authorList>
            <person name="Whitman W."/>
        </authorList>
    </citation>
    <scope>NUCLEOTIDE SEQUENCE [LARGE SCALE GENOMIC DNA]</scope>
    <source>
        <strain evidence="2 3">USDA 152</strain>
    </source>
</reference>
<feature type="compositionally biased region" description="Basic and acidic residues" evidence="1">
    <location>
        <begin position="126"/>
        <end position="136"/>
    </location>
</feature>
<dbReference type="EMBL" id="JBGBZJ010000003">
    <property type="protein sequence ID" value="MEY9455287.1"/>
    <property type="molecule type" value="Genomic_DNA"/>
</dbReference>
<sequence length="317" mass="34885">MRLEEALIKGGMVAGGAKQHAGALLSFSRWLFAKRRPSIVARQDNKSLSNGGDVYEFVGKGNPKILLVALDHLRTFRSTGEVIVRQRSGRARPPNVAPIHPESAALMEPTLIGDAAAQHRASYEASSRREELRDGQEDQPAPSAFVQGHVAINPEQLHQWELLQVLDHLDHQPIPSPASVPSDKLQRLEKDLQGELHRHPAASFSADPEEFSFDLKQFSPGELRRLLDNQSMPSPVSVPSEELQRLEKDLQDDLRQHPAPSFSAGPEGLSFDLEQFSPGELWRLLDDQSIPSPVSVDPDDSALNLGQSDLPRKSGGV</sequence>
<proteinExistence type="predicted"/>
<evidence type="ECO:0000313" key="3">
    <source>
        <dbReference type="Proteomes" id="UP001565369"/>
    </source>
</evidence>
<organism evidence="2 3">
    <name type="scientific">Bradyrhizobium ottawaense</name>
    <dbReference type="NCBI Taxonomy" id="931866"/>
    <lineage>
        <taxon>Bacteria</taxon>
        <taxon>Pseudomonadati</taxon>
        <taxon>Pseudomonadota</taxon>
        <taxon>Alphaproteobacteria</taxon>
        <taxon>Hyphomicrobiales</taxon>
        <taxon>Nitrobacteraceae</taxon>
        <taxon>Bradyrhizobium</taxon>
    </lineage>
</organism>
<evidence type="ECO:0000313" key="2">
    <source>
        <dbReference type="EMBL" id="MEY9455287.1"/>
    </source>
</evidence>
<evidence type="ECO:0000256" key="1">
    <source>
        <dbReference type="SAM" id="MobiDB-lite"/>
    </source>
</evidence>
<protein>
    <submittedName>
        <fullName evidence="2">Uncharacterized protein</fullName>
    </submittedName>
</protein>
<gene>
    <name evidence="2" type="ORF">ABIG07_004235</name>
</gene>
<accession>A0ABV4FV71</accession>
<dbReference type="Proteomes" id="UP001565369">
    <property type="component" value="Unassembled WGS sequence"/>
</dbReference>
<comment type="caution">
    <text evidence="2">The sequence shown here is derived from an EMBL/GenBank/DDBJ whole genome shotgun (WGS) entry which is preliminary data.</text>
</comment>
<feature type="region of interest" description="Disordered" evidence="1">
    <location>
        <begin position="117"/>
        <end position="141"/>
    </location>
</feature>
<feature type="region of interest" description="Disordered" evidence="1">
    <location>
        <begin position="289"/>
        <end position="317"/>
    </location>
</feature>